<organism evidence="2 3">
    <name type="scientific">Cladorrhinum samala</name>
    <dbReference type="NCBI Taxonomy" id="585594"/>
    <lineage>
        <taxon>Eukaryota</taxon>
        <taxon>Fungi</taxon>
        <taxon>Dikarya</taxon>
        <taxon>Ascomycota</taxon>
        <taxon>Pezizomycotina</taxon>
        <taxon>Sordariomycetes</taxon>
        <taxon>Sordariomycetidae</taxon>
        <taxon>Sordariales</taxon>
        <taxon>Podosporaceae</taxon>
        <taxon>Cladorrhinum</taxon>
    </lineage>
</organism>
<keyword evidence="1" id="KW-0472">Membrane</keyword>
<evidence type="ECO:0000256" key="1">
    <source>
        <dbReference type="SAM" id="Phobius"/>
    </source>
</evidence>
<gene>
    <name evidence="2" type="ORF">QBC42DRAFT_313490</name>
</gene>
<evidence type="ECO:0000313" key="2">
    <source>
        <dbReference type="EMBL" id="KAK4465315.1"/>
    </source>
</evidence>
<feature type="transmembrane region" description="Helical" evidence="1">
    <location>
        <begin position="41"/>
        <end position="69"/>
    </location>
</feature>
<reference evidence="2" key="2">
    <citation type="submission" date="2023-06" db="EMBL/GenBank/DDBJ databases">
        <authorList>
            <consortium name="Lawrence Berkeley National Laboratory"/>
            <person name="Mondo S.J."/>
            <person name="Hensen N."/>
            <person name="Bonometti L."/>
            <person name="Westerberg I."/>
            <person name="Brannstrom I.O."/>
            <person name="Guillou S."/>
            <person name="Cros-Aarteil S."/>
            <person name="Calhoun S."/>
            <person name="Haridas S."/>
            <person name="Kuo A."/>
            <person name="Pangilinan J."/>
            <person name="Riley R."/>
            <person name="Labutti K."/>
            <person name="Andreopoulos B."/>
            <person name="Lipzen A."/>
            <person name="Chen C."/>
            <person name="Yanf M."/>
            <person name="Daum C."/>
            <person name="Ng V."/>
            <person name="Clum A."/>
            <person name="Steindorff A."/>
            <person name="Ohm R."/>
            <person name="Martin F."/>
            <person name="Silar P."/>
            <person name="Natvig D."/>
            <person name="Lalanne C."/>
            <person name="Gautier V."/>
            <person name="Ament-Velasquez S.L."/>
            <person name="Kruys A."/>
            <person name="Hutchinson M.I."/>
            <person name="Powell A.J."/>
            <person name="Barry K."/>
            <person name="Miller A.N."/>
            <person name="Grigoriev I.V."/>
            <person name="Debuchy R."/>
            <person name="Gladieux P."/>
            <person name="Thoren M.H."/>
            <person name="Johannesson H."/>
        </authorList>
    </citation>
    <scope>NUCLEOTIDE SEQUENCE</scope>
    <source>
        <strain evidence="2">PSN324</strain>
    </source>
</reference>
<keyword evidence="3" id="KW-1185">Reference proteome</keyword>
<keyword evidence="1" id="KW-1133">Transmembrane helix</keyword>
<name>A0AAV9HZ96_9PEZI</name>
<comment type="caution">
    <text evidence="2">The sequence shown here is derived from an EMBL/GenBank/DDBJ whole genome shotgun (WGS) entry which is preliminary data.</text>
</comment>
<sequence length="611" mass="67603">MSETIPYVTPDRDSYRLLVPFYMPTEDGRVWSIALSDRSGLIFTTGVAMILTIIFSYAWITVAAGAVLFDGGKKLPRYAGLLAVWNAGDPWEACKVMCRYTYDCVRTDKNRIGRQRIINWGNFWFGCLTSVIALLVAAGNYAVSIYIPERIQIGNVAPVNPSVLYYPAAPQPNNNQMILEQFAIKVPAVMRALSSATISRDELLKDRVNITASAPQPAAQQGDQALSLDYSFSLTGVDFGLQHVPHLNLNIQGSCTTEYSWLGESTATNETYFLWNTPTNTLTVFSDETSIRSAPVGSFVLHPQGGTQASGSGNISYAVVVGSANRGSLNEGSDPWYATEPRPSDAPEAEHDAKFWVRRRRPVLSCWEQRTWKYKDVISTNFPALNRSTHPDLAAPLYSVLRNALGRPMIVTVGIHAGDSALLCRTTSSRGVVDANRCSIRNDMERLILASYVATQQIFTDSTLFRDVGGYPNVYNGQDAVLDPGADGFVLYTTNVQTFKMAYIITIATLLVVFFFGRLIAVRVVKWLGKDNIWNEMELLSASQLFRHLDPRQFSMQMCNDEQKKKKCNGHLDLSMAKEGNGDPAADRGEELLGKSQDVTTVRGVKSEELV</sequence>
<protein>
    <submittedName>
        <fullName evidence="2">Uncharacterized protein</fullName>
    </submittedName>
</protein>
<evidence type="ECO:0000313" key="3">
    <source>
        <dbReference type="Proteomes" id="UP001321749"/>
    </source>
</evidence>
<accession>A0AAV9HZ96</accession>
<reference evidence="2" key="1">
    <citation type="journal article" date="2023" name="Mol. Phylogenet. Evol.">
        <title>Genome-scale phylogeny and comparative genomics of the fungal order Sordariales.</title>
        <authorList>
            <person name="Hensen N."/>
            <person name="Bonometti L."/>
            <person name="Westerberg I."/>
            <person name="Brannstrom I.O."/>
            <person name="Guillou S."/>
            <person name="Cros-Aarteil S."/>
            <person name="Calhoun S."/>
            <person name="Haridas S."/>
            <person name="Kuo A."/>
            <person name="Mondo S."/>
            <person name="Pangilinan J."/>
            <person name="Riley R."/>
            <person name="LaButti K."/>
            <person name="Andreopoulos B."/>
            <person name="Lipzen A."/>
            <person name="Chen C."/>
            <person name="Yan M."/>
            <person name="Daum C."/>
            <person name="Ng V."/>
            <person name="Clum A."/>
            <person name="Steindorff A."/>
            <person name="Ohm R.A."/>
            <person name="Martin F."/>
            <person name="Silar P."/>
            <person name="Natvig D.O."/>
            <person name="Lalanne C."/>
            <person name="Gautier V."/>
            <person name="Ament-Velasquez S.L."/>
            <person name="Kruys A."/>
            <person name="Hutchinson M.I."/>
            <person name="Powell A.J."/>
            <person name="Barry K."/>
            <person name="Miller A.N."/>
            <person name="Grigoriev I.V."/>
            <person name="Debuchy R."/>
            <person name="Gladieux P."/>
            <person name="Hiltunen Thoren M."/>
            <person name="Johannesson H."/>
        </authorList>
    </citation>
    <scope>NUCLEOTIDE SEQUENCE</scope>
    <source>
        <strain evidence="2">PSN324</strain>
    </source>
</reference>
<dbReference type="EMBL" id="MU864940">
    <property type="protein sequence ID" value="KAK4465315.1"/>
    <property type="molecule type" value="Genomic_DNA"/>
</dbReference>
<dbReference type="Proteomes" id="UP001321749">
    <property type="component" value="Unassembled WGS sequence"/>
</dbReference>
<feature type="transmembrane region" description="Helical" evidence="1">
    <location>
        <begin position="123"/>
        <end position="143"/>
    </location>
</feature>
<dbReference type="AlphaFoldDB" id="A0AAV9HZ96"/>
<proteinExistence type="predicted"/>
<keyword evidence="1" id="KW-0812">Transmembrane</keyword>
<feature type="transmembrane region" description="Helical" evidence="1">
    <location>
        <begin position="501"/>
        <end position="521"/>
    </location>
</feature>